<dbReference type="InterPro" id="IPR013097">
    <property type="entry name" value="Dabb"/>
</dbReference>
<dbReference type="Gene3D" id="3.30.70.100">
    <property type="match status" value="1"/>
</dbReference>
<keyword evidence="3" id="KW-1185">Reference proteome</keyword>
<dbReference type="InterPro" id="IPR011008">
    <property type="entry name" value="Dimeric_a/b-barrel"/>
</dbReference>
<dbReference type="PANTHER" id="PTHR37832">
    <property type="entry name" value="BLL2683 PROTEIN"/>
    <property type="match status" value="1"/>
</dbReference>
<dbReference type="PANTHER" id="PTHR37832:SF1">
    <property type="entry name" value="STRESS-RESPONSE A_B BARREL DOMAIN-CONTAINING PROTEIN"/>
    <property type="match status" value="1"/>
</dbReference>
<dbReference type="OMA" id="IELHFGA"/>
<protein>
    <recommendedName>
        <fullName evidence="1">Stress-response A/B barrel domain-containing protein</fullName>
    </recommendedName>
</protein>
<dbReference type="OrthoDB" id="42919at2759"/>
<name>A0A0M9G2K9_LEPPY</name>
<evidence type="ECO:0000313" key="2">
    <source>
        <dbReference type="EMBL" id="KPA80879.1"/>
    </source>
</evidence>
<sequence>MEIEGVSALPEEKQHSLDPAVNSVCHSVHLKLNGELDREKLMQLLKKVRLTVPGLIELHFGANDMNAYPKKTESPDGNTHALFSRHQNAHYLKAYQQHPAQLELANFLFSKAERLPTVIDFVNIKSNL</sequence>
<dbReference type="SMART" id="SM00886">
    <property type="entry name" value="Dabb"/>
    <property type="match status" value="1"/>
</dbReference>
<dbReference type="Pfam" id="PF07876">
    <property type="entry name" value="Dabb"/>
    <property type="match status" value="1"/>
</dbReference>
<dbReference type="PROSITE" id="PS51502">
    <property type="entry name" value="S_R_A_B_BARREL"/>
    <property type="match status" value="1"/>
</dbReference>
<comment type="caution">
    <text evidence="2">The sequence shown here is derived from an EMBL/GenBank/DDBJ whole genome shotgun (WGS) entry which is preliminary data.</text>
</comment>
<gene>
    <name evidence="2" type="ORF">ABB37_04291</name>
</gene>
<dbReference type="EMBL" id="LGTL01000007">
    <property type="protein sequence ID" value="KPA80879.1"/>
    <property type="molecule type" value="Genomic_DNA"/>
</dbReference>
<dbReference type="RefSeq" id="XP_015659318.1">
    <property type="nucleotide sequence ID" value="XM_015801917.1"/>
</dbReference>
<feature type="domain" description="Stress-response A/B barrel" evidence="1">
    <location>
        <begin position="24"/>
        <end position="121"/>
    </location>
</feature>
<dbReference type="AlphaFoldDB" id="A0A0M9G2K9"/>
<dbReference type="Proteomes" id="UP000037923">
    <property type="component" value="Unassembled WGS sequence"/>
</dbReference>
<proteinExistence type="predicted"/>
<organism evidence="2 3">
    <name type="scientific">Leptomonas pyrrhocoris</name>
    <name type="common">Firebug parasite</name>
    <dbReference type="NCBI Taxonomy" id="157538"/>
    <lineage>
        <taxon>Eukaryota</taxon>
        <taxon>Discoba</taxon>
        <taxon>Euglenozoa</taxon>
        <taxon>Kinetoplastea</taxon>
        <taxon>Metakinetoplastina</taxon>
        <taxon>Trypanosomatida</taxon>
        <taxon>Trypanosomatidae</taxon>
        <taxon>Leishmaniinae</taxon>
        <taxon>Leptomonas</taxon>
    </lineage>
</organism>
<evidence type="ECO:0000313" key="3">
    <source>
        <dbReference type="Proteomes" id="UP000037923"/>
    </source>
</evidence>
<accession>A0A0M9G2K9</accession>
<dbReference type="VEuPathDB" id="TriTrypDB:LpyrH10_07_0980"/>
<dbReference type="SUPFAM" id="SSF54909">
    <property type="entry name" value="Dimeric alpha+beta barrel"/>
    <property type="match status" value="1"/>
</dbReference>
<dbReference type="GeneID" id="26904582"/>
<reference evidence="2 3" key="1">
    <citation type="submission" date="2015-07" db="EMBL/GenBank/DDBJ databases">
        <title>High-quality genome of monoxenous trypanosomatid Leptomonas pyrrhocoris.</title>
        <authorList>
            <person name="Flegontov P."/>
            <person name="Butenko A."/>
            <person name="Firsov S."/>
            <person name="Vlcek C."/>
            <person name="Logacheva M.D."/>
            <person name="Field M."/>
            <person name="Filatov D."/>
            <person name="Flegontova O."/>
            <person name="Gerasimov E."/>
            <person name="Jackson A.P."/>
            <person name="Kelly S."/>
            <person name="Opperdoes F."/>
            <person name="O'Reilly A."/>
            <person name="Votypka J."/>
            <person name="Yurchenko V."/>
            <person name="Lukes J."/>
        </authorList>
    </citation>
    <scope>NUCLEOTIDE SEQUENCE [LARGE SCALE GENOMIC DNA]</scope>
    <source>
        <strain evidence="2">H10</strain>
    </source>
</reference>
<evidence type="ECO:0000259" key="1">
    <source>
        <dbReference type="PROSITE" id="PS51502"/>
    </source>
</evidence>